<evidence type="ECO:0000313" key="1">
    <source>
        <dbReference type="EMBL" id="KAG2222001.1"/>
    </source>
</evidence>
<dbReference type="InterPro" id="IPR021047">
    <property type="entry name" value="Mannosyltransferase_CMT1"/>
</dbReference>
<reference evidence="1 2" key="1">
    <citation type="submission" date="2020-12" db="EMBL/GenBank/DDBJ databases">
        <title>Metabolic potential, ecology and presence of endohyphal bacteria is reflected in genomic diversity of Mucoromycotina.</title>
        <authorList>
            <person name="Muszewska A."/>
            <person name="Okrasinska A."/>
            <person name="Steczkiewicz K."/>
            <person name="Drgas O."/>
            <person name="Orlowska M."/>
            <person name="Perlinska-Lenart U."/>
            <person name="Aleksandrzak-Piekarczyk T."/>
            <person name="Szatraj K."/>
            <person name="Zielenkiewicz U."/>
            <person name="Pilsyk S."/>
            <person name="Malc E."/>
            <person name="Mieczkowski P."/>
            <person name="Kruszewska J.S."/>
            <person name="Biernat P."/>
            <person name="Pawlowska J."/>
        </authorList>
    </citation>
    <scope>NUCLEOTIDE SEQUENCE [LARGE SCALE GENOMIC DNA]</scope>
    <source>
        <strain evidence="1 2">CBS 142.35</strain>
    </source>
</reference>
<name>A0A8H7S5L8_9FUNG</name>
<accession>A0A8H7S5L8</accession>
<dbReference type="Proteomes" id="UP000646827">
    <property type="component" value="Unassembled WGS sequence"/>
</dbReference>
<sequence>MIIYFRRRKKLFIITLLTLLLTAIGIHQHVYLTSFKNKEQQKKEEYRPSIFIAAGLHNSELILDDWMAQVELLVAWAGPSRTFISIYENGSHDNTKETLGRWQTKLIEAGIQHRIILDDNVKPGNDNTTDKIRRIVKLAKIRNLSLEPLHSQTTTDQFDKILYLNDIVFNAKDAIRLLTTRDGDYDAVCGMDFFGEFYDMFATREVDGKWVGSGNYPYFSDETSRKLLRHSELVPVYSCWNGMVAFNAKPFAEDKVTFRAVAPNEPDPILEASECCLIFTDLQALDYNRVFIDPGVRVAYDRFHYYYANYILPLWSPFLTLFNHPTNQLPNEQEAEWTYKVNKAYEQGVEPRDYNCLWMTF</sequence>
<dbReference type="EMBL" id="JAEPRB010000094">
    <property type="protein sequence ID" value="KAG2222001.1"/>
    <property type="molecule type" value="Genomic_DNA"/>
</dbReference>
<dbReference type="AlphaFoldDB" id="A0A8H7S5L8"/>
<proteinExistence type="predicted"/>
<dbReference type="PANTHER" id="PTHR34144:SF7">
    <property type="entry name" value="EXPORT PROTEIN (CAP59), PUTATIVE (AFU_ORTHOLOGUE AFUA_7G05020)-RELATED"/>
    <property type="match status" value="1"/>
</dbReference>
<dbReference type="OrthoDB" id="262547at2759"/>
<dbReference type="PANTHER" id="PTHR34144">
    <property type="entry name" value="CHROMOSOME 8, WHOLE GENOME SHOTGUN SEQUENCE"/>
    <property type="match status" value="1"/>
</dbReference>
<comment type="caution">
    <text evidence="1">The sequence shown here is derived from an EMBL/GenBank/DDBJ whole genome shotgun (WGS) entry which is preliminary data.</text>
</comment>
<protein>
    <recommendedName>
        <fullName evidence="3">Glycosyltransferase family 69 protein</fullName>
    </recommendedName>
</protein>
<organism evidence="1 2">
    <name type="scientific">Circinella minor</name>
    <dbReference type="NCBI Taxonomy" id="1195481"/>
    <lineage>
        <taxon>Eukaryota</taxon>
        <taxon>Fungi</taxon>
        <taxon>Fungi incertae sedis</taxon>
        <taxon>Mucoromycota</taxon>
        <taxon>Mucoromycotina</taxon>
        <taxon>Mucoromycetes</taxon>
        <taxon>Mucorales</taxon>
        <taxon>Lichtheimiaceae</taxon>
        <taxon>Circinella</taxon>
    </lineage>
</organism>
<keyword evidence="2" id="KW-1185">Reference proteome</keyword>
<gene>
    <name evidence="1" type="ORF">INT45_006701</name>
</gene>
<evidence type="ECO:0000313" key="2">
    <source>
        <dbReference type="Proteomes" id="UP000646827"/>
    </source>
</evidence>
<evidence type="ECO:0008006" key="3">
    <source>
        <dbReference type="Google" id="ProtNLM"/>
    </source>
</evidence>
<dbReference type="Pfam" id="PF11735">
    <property type="entry name" value="CAP59_mtransfer"/>
    <property type="match status" value="1"/>
</dbReference>